<dbReference type="PANTHER" id="PTHR16082:SF2">
    <property type="entry name" value="AP-5 COMPLEX SUBUNIT MU-1"/>
    <property type="match status" value="1"/>
</dbReference>
<evidence type="ECO:0000256" key="4">
    <source>
        <dbReference type="ARBA" id="ARBA00022448"/>
    </source>
</evidence>
<keyword evidence="5" id="KW-0653">Protein transport</keyword>
<sequence>MSIRGVWVILDYSDHPPSVLYSRRYPNIERRALKYSSKPFPHFPVPSDKDMCNAVMQEVGSVRENDLSQTTIRSCDKNWSKPVYELFEGRLWPVVLIQQKNIYFVTLPLSQHKLSEERPIPIEIPSIPVALELLISMAQILSNSPEKIKVDGPFLSSLHQFLSISVPMGTILETNVNTYSSYVPVLTEQTLPSQLPDLPSWKPVVFKGNPKLTLKIAEKVQLTQWDLTRSTTFWNTYGTVQCKTELEGVPEITLNLVIPQGGFGLRTIHTHPSVHMFDAQASTPDPEETNSITLQGPLMLAHTTSSTKIRFSPPLGWFTVCEYSCSERNLPVHSDFAPIKAYYEMKGTHKLEFYIHLKLDERVRNNFEYLEITIPLFNRGPIQTADIRPASMQVSISSDQRRLIWNVDKKFPKNLEQTLQATVTFPEDPGESVPGEDPLCTGLTAYILINFRILDFTISGIVIEPRSVVSFPQSKYKLVINRELSSAEYKIWNVNGDTVIPQLAQ</sequence>
<evidence type="ECO:0000256" key="3">
    <source>
        <dbReference type="ARBA" id="ARBA00021851"/>
    </source>
</evidence>
<name>A0AAV7JD87_9METZ</name>
<keyword evidence="6" id="KW-0472">Membrane</keyword>
<dbReference type="GO" id="GO:0005829">
    <property type="term" value="C:cytosol"/>
    <property type="evidence" value="ECO:0007669"/>
    <property type="project" value="TreeGrafter"/>
</dbReference>
<evidence type="ECO:0000256" key="2">
    <source>
        <dbReference type="ARBA" id="ARBA00011174"/>
    </source>
</evidence>
<protein>
    <recommendedName>
        <fullName evidence="3">AP-5 complex subunit mu-1</fullName>
    </recommendedName>
    <alternativeName>
        <fullName evidence="8">Adaptor-related protein complex 5 subunit mu-1</fullName>
    </alternativeName>
</protein>
<dbReference type="GO" id="GO:0016197">
    <property type="term" value="P:endosomal transport"/>
    <property type="evidence" value="ECO:0007669"/>
    <property type="project" value="TreeGrafter"/>
</dbReference>
<evidence type="ECO:0000256" key="1">
    <source>
        <dbReference type="ARBA" id="ARBA00005324"/>
    </source>
</evidence>
<dbReference type="InterPro" id="IPR028565">
    <property type="entry name" value="MHD"/>
</dbReference>
<feature type="domain" description="MHD" evidence="9">
    <location>
        <begin position="209"/>
        <end position="492"/>
    </location>
</feature>
<dbReference type="GO" id="GO:0030119">
    <property type="term" value="C:AP-type membrane coat adaptor complex"/>
    <property type="evidence" value="ECO:0007669"/>
    <property type="project" value="TreeGrafter"/>
</dbReference>
<evidence type="ECO:0000256" key="5">
    <source>
        <dbReference type="ARBA" id="ARBA00022927"/>
    </source>
</evidence>
<dbReference type="InterPro" id="IPR036168">
    <property type="entry name" value="AP2_Mu_C_sf"/>
</dbReference>
<dbReference type="GO" id="GO:0005764">
    <property type="term" value="C:lysosome"/>
    <property type="evidence" value="ECO:0007669"/>
    <property type="project" value="TreeGrafter"/>
</dbReference>
<dbReference type="Gene3D" id="2.60.40.1170">
    <property type="entry name" value="Mu homology domain, subdomain B"/>
    <property type="match status" value="2"/>
</dbReference>
<evidence type="ECO:0000256" key="8">
    <source>
        <dbReference type="ARBA" id="ARBA00030827"/>
    </source>
</evidence>
<evidence type="ECO:0000313" key="11">
    <source>
        <dbReference type="Proteomes" id="UP001165289"/>
    </source>
</evidence>
<dbReference type="Pfam" id="PF00928">
    <property type="entry name" value="Adap_comp_sub"/>
    <property type="match status" value="1"/>
</dbReference>
<comment type="caution">
    <text evidence="10">The sequence shown here is derived from an EMBL/GenBank/DDBJ whole genome shotgun (WGS) entry which is preliminary data.</text>
</comment>
<gene>
    <name evidence="10" type="ORF">LOD99_12565</name>
</gene>
<dbReference type="PROSITE" id="PS51072">
    <property type="entry name" value="MHD"/>
    <property type="match status" value="1"/>
</dbReference>
<accession>A0AAV7JD87</accession>
<comment type="similarity">
    <text evidence="1">Belongs to the adaptor complexes medium subunit family.</text>
</comment>
<dbReference type="SUPFAM" id="SSF49447">
    <property type="entry name" value="Second domain of Mu2 adaptin subunit (ap50) of ap2 adaptor"/>
    <property type="match status" value="1"/>
</dbReference>
<comment type="subcellular location">
    <subcellularLocation>
        <location evidence="7">Endomembrane system</location>
        <topology evidence="7">Peripheral membrane protein</topology>
        <orientation evidence="7">Cytoplasmic side</orientation>
    </subcellularLocation>
</comment>
<evidence type="ECO:0000256" key="6">
    <source>
        <dbReference type="ARBA" id="ARBA00023136"/>
    </source>
</evidence>
<dbReference type="InterPro" id="IPR039591">
    <property type="entry name" value="AP5M1"/>
</dbReference>
<dbReference type="Proteomes" id="UP001165289">
    <property type="component" value="Unassembled WGS sequence"/>
</dbReference>
<proteinExistence type="inferred from homology"/>
<reference evidence="10 11" key="1">
    <citation type="journal article" date="2023" name="BMC Biol.">
        <title>The compact genome of the sponge Oopsacas minuta (Hexactinellida) is lacking key metazoan core genes.</title>
        <authorList>
            <person name="Santini S."/>
            <person name="Schenkelaars Q."/>
            <person name="Jourda C."/>
            <person name="Duchesne M."/>
            <person name="Belahbib H."/>
            <person name="Rocher C."/>
            <person name="Selva M."/>
            <person name="Riesgo A."/>
            <person name="Vervoort M."/>
            <person name="Leys S.P."/>
            <person name="Kodjabachian L."/>
            <person name="Le Bivic A."/>
            <person name="Borchiellini C."/>
            <person name="Claverie J.M."/>
            <person name="Renard E."/>
        </authorList>
    </citation>
    <scope>NUCLEOTIDE SEQUENCE [LARGE SCALE GENOMIC DNA]</scope>
    <source>
        <strain evidence="10">SPO-2</strain>
    </source>
</reference>
<evidence type="ECO:0000259" key="9">
    <source>
        <dbReference type="PROSITE" id="PS51072"/>
    </source>
</evidence>
<dbReference type="AlphaFoldDB" id="A0AAV7JD87"/>
<keyword evidence="4" id="KW-0813">Transport</keyword>
<organism evidence="10 11">
    <name type="scientific">Oopsacas minuta</name>
    <dbReference type="NCBI Taxonomy" id="111878"/>
    <lineage>
        <taxon>Eukaryota</taxon>
        <taxon>Metazoa</taxon>
        <taxon>Porifera</taxon>
        <taxon>Hexactinellida</taxon>
        <taxon>Hexasterophora</taxon>
        <taxon>Lyssacinosida</taxon>
        <taxon>Leucopsacidae</taxon>
        <taxon>Oopsacas</taxon>
    </lineage>
</organism>
<keyword evidence="11" id="KW-1185">Reference proteome</keyword>
<evidence type="ECO:0000256" key="7">
    <source>
        <dbReference type="ARBA" id="ARBA00029433"/>
    </source>
</evidence>
<dbReference type="GO" id="GO:0015031">
    <property type="term" value="P:protein transport"/>
    <property type="evidence" value="ECO:0007669"/>
    <property type="project" value="UniProtKB-KW"/>
</dbReference>
<dbReference type="EMBL" id="JAKMXF010000354">
    <property type="protein sequence ID" value="KAI6646444.1"/>
    <property type="molecule type" value="Genomic_DNA"/>
</dbReference>
<dbReference type="GO" id="GO:0005770">
    <property type="term" value="C:late endosome"/>
    <property type="evidence" value="ECO:0007669"/>
    <property type="project" value="TreeGrafter"/>
</dbReference>
<evidence type="ECO:0000313" key="10">
    <source>
        <dbReference type="EMBL" id="KAI6646444.1"/>
    </source>
</evidence>
<comment type="subunit">
    <text evidence="2">Probably part of the adaptor protein complex 5 (AP-5) a tetramer composed of AP5B1, AP5M1, AP5S1 and AP5Z1.</text>
</comment>
<dbReference type="PANTHER" id="PTHR16082">
    <property type="entry name" value="AP-5 COMPLEX SUBUNIT MU-1"/>
    <property type="match status" value="1"/>
</dbReference>